<evidence type="ECO:0000313" key="3">
    <source>
        <dbReference type="EMBL" id="CAE6524974.1"/>
    </source>
</evidence>
<feature type="compositionally biased region" description="Basic and acidic residues" evidence="1">
    <location>
        <begin position="345"/>
        <end position="354"/>
    </location>
</feature>
<dbReference type="InterPro" id="IPR053183">
    <property type="entry name" value="ASL1"/>
</dbReference>
<feature type="compositionally biased region" description="Basic and acidic residues" evidence="1">
    <location>
        <begin position="82"/>
        <end position="92"/>
    </location>
</feature>
<feature type="region of interest" description="Disordered" evidence="1">
    <location>
        <begin position="57"/>
        <end position="92"/>
    </location>
</feature>
<name>A0A8H3DFN0_9AGAM</name>
<feature type="region of interest" description="Disordered" evidence="1">
    <location>
        <begin position="249"/>
        <end position="295"/>
    </location>
</feature>
<dbReference type="InterPro" id="IPR024655">
    <property type="entry name" value="Asl1_glyco_hydro_catalytic"/>
</dbReference>
<feature type="compositionally biased region" description="Polar residues" evidence="1">
    <location>
        <begin position="251"/>
        <end position="270"/>
    </location>
</feature>
<evidence type="ECO:0000313" key="4">
    <source>
        <dbReference type="Proteomes" id="UP000663843"/>
    </source>
</evidence>
<dbReference type="Gene3D" id="3.20.20.80">
    <property type="entry name" value="Glycosidases"/>
    <property type="match status" value="1"/>
</dbReference>
<reference evidence="3" key="1">
    <citation type="submission" date="2021-01" db="EMBL/GenBank/DDBJ databases">
        <authorList>
            <person name="Kaushik A."/>
        </authorList>
    </citation>
    <scope>NUCLEOTIDE SEQUENCE</scope>
    <source>
        <strain evidence="3">AG2-2IIIB</strain>
    </source>
</reference>
<evidence type="ECO:0000256" key="1">
    <source>
        <dbReference type="SAM" id="MobiDB-lite"/>
    </source>
</evidence>
<sequence length="1452" mass="159445">METPRLSYAIQCLAEAAVTMSTAAEALALAAQAFSSASVELANLCNLSELVEKDDHDVPLEKPNDHQSGLNAGSAGAGIEQDAVRRESRSNTADHEYYFPDRSQLALHDAPCSVLVACIQDRQIFPSSEELISETAPWPVEDKRLLENQVSHLFPKFEAALSGIPRATKDKFYQDWIEVHGPPGHRYVSTWDAITLVNRANLYICDVLGYNSSNKDWSLPRTPPVSHAFVSRNGLETAADKGVLILVEGDSGSNQPVDLSKDTNPMNKPVSTAVPEVSLPEATPQTEKPTINALDSQEELNRKRIEPINLPPDQTLAPGASLPELHRGSSSAHSTTGTNNIRSDMPGDKNKPEPASDQAPTQTNEHFVVPEDFHMIPAICMLAKDTASKNIICYVQIVGVMQTLITQIHALTSKPIFIVASPNSAALPKALKAFESPTGGIVFCNYLLPLCQPLRTKSIHRIIHAGWAGKLDLYSQQINVTGNTPNYMIMTQSQYSGIPGPDITFGTSRLNMTRKVFDSVIFDAMVSKWENELNHAPEKALNGCYMVGEYIYISNDSVESSTYSPRFTLLAMSSMSKVATLALAFLAAAPSALAGKRGLAWPWYNENTNLDPTKLANGNGNVQWIYNWETWRPAKTTNMNWVGMQRCLDCDSSPISQLKTRAAQQGWNTVLTLNEPDINGISAGTAANWYIQYINPLQIKKAIPSVTSSTTPGQGLDWVAAFISACGGRCYFDYINIHWYGNNFAQFQSHVQNAHNRFPNYQLIISEFALVNPATRDQQVAFLKSAMSFLDGASYVTYYSVFGASSPSKISANTGGGEVGTGSSLYNDDGSLSANDGLLKLALAAADLAKSAAVLSEAAQIVASMFSSEADNAPSDSLKGLGGIGISIDNLDEPAIDVEPSSRVANRSEIDTEDPVRPYHILVDYETDVLVYACALMQNSNRTICYTQQSISALPLYVALSSPWPGDLDPIRETASKLRTKLKQSLLEVPIELKENAYLDYIACHGPHGHRNCSWEASVLAYHANVYLLDVLQYMNPENDGTEEIEMMFSLPELSLEFVKRHSLEQAVRDGVIRIKEIDSGLNHLSTLPEEYGAVAENETETDALDEHLLQPRPPQEVHNASSDLLDPNIQSQGAGTSRPLSSPEIMPTENQRQGQGPSLEFNPWAQSANNTHPPADSCSIVSQSRLVRDYLIIEAEFDIIPTICHLARQASVSRTICFVKCLNAIEALIEPMKAIVPKPIHVVRVGSLTKPVKKTLQSGSECLIFSDIYYHVNPELSNEGFDSVIHVGWPDNDNIYTNHTQLRELDTSHVILSRKEVNENGPLIFPELQRTGVLPIDPATKRDFNRQTELSTISSERALWRDTLASVASAVHVRSYYMAWIIHHYSGIHKKQEWTSIDVVNNANRHVKEVLLHGYGKQGNPVRGRPAVTAGYVAHFKLEEAVMAGILSARG</sequence>
<dbReference type="PANTHER" id="PTHR34154:SF3">
    <property type="entry name" value="ALKALI-SENSITIVE LINKAGE PROTEIN 1"/>
    <property type="match status" value="1"/>
</dbReference>
<feature type="compositionally biased region" description="Polar residues" evidence="1">
    <location>
        <begin position="283"/>
        <end position="295"/>
    </location>
</feature>
<dbReference type="SUPFAM" id="SSF51445">
    <property type="entry name" value="(Trans)glycosidases"/>
    <property type="match status" value="1"/>
</dbReference>
<dbReference type="Pfam" id="PF11790">
    <property type="entry name" value="Glyco_hydro_cc"/>
    <property type="match status" value="1"/>
</dbReference>
<comment type="caution">
    <text evidence="3">The sequence shown here is derived from an EMBL/GenBank/DDBJ whole genome shotgun (WGS) entry which is preliminary data.</text>
</comment>
<accession>A0A8H3DFN0</accession>
<feature type="compositionally biased region" description="Polar residues" evidence="1">
    <location>
        <begin position="328"/>
        <end position="342"/>
    </location>
</feature>
<evidence type="ECO:0000259" key="2">
    <source>
        <dbReference type="Pfam" id="PF11790"/>
    </source>
</evidence>
<feature type="compositionally biased region" description="Polar residues" evidence="1">
    <location>
        <begin position="1119"/>
        <end position="1141"/>
    </location>
</feature>
<gene>
    <name evidence="3" type="ORF">RDB_LOCUS170611</name>
</gene>
<feature type="region of interest" description="Disordered" evidence="1">
    <location>
        <begin position="1114"/>
        <end position="1178"/>
    </location>
</feature>
<dbReference type="GO" id="GO:0009277">
    <property type="term" value="C:fungal-type cell wall"/>
    <property type="evidence" value="ECO:0007669"/>
    <property type="project" value="TreeGrafter"/>
</dbReference>
<proteinExistence type="predicted"/>
<feature type="domain" description="Asl1-like glycosyl hydrolase catalytic" evidence="2">
    <location>
        <begin position="598"/>
        <end position="833"/>
    </location>
</feature>
<organism evidence="3 4">
    <name type="scientific">Rhizoctonia solani</name>
    <dbReference type="NCBI Taxonomy" id="456999"/>
    <lineage>
        <taxon>Eukaryota</taxon>
        <taxon>Fungi</taxon>
        <taxon>Dikarya</taxon>
        <taxon>Basidiomycota</taxon>
        <taxon>Agaricomycotina</taxon>
        <taxon>Agaricomycetes</taxon>
        <taxon>Cantharellales</taxon>
        <taxon>Ceratobasidiaceae</taxon>
        <taxon>Rhizoctonia</taxon>
    </lineage>
</organism>
<feature type="region of interest" description="Disordered" evidence="1">
    <location>
        <begin position="307"/>
        <end position="362"/>
    </location>
</feature>
<dbReference type="PANTHER" id="PTHR34154">
    <property type="entry name" value="ALKALI-SENSITIVE LINKAGE PROTEIN 1"/>
    <property type="match status" value="1"/>
</dbReference>
<dbReference type="Proteomes" id="UP000663843">
    <property type="component" value="Unassembled WGS sequence"/>
</dbReference>
<dbReference type="GO" id="GO:0071966">
    <property type="term" value="P:fungal-type cell wall polysaccharide metabolic process"/>
    <property type="evidence" value="ECO:0007669"/>
    <property type="project" value="TreeGrafter"/>
</dbReference>
<dbReference type="InterPro" id="IPR017853">
    <property type="entry name" value="GH"/>
</dbReference>
<dbReference type="EMBL" id="CAJMWT010007371">
    <property type="protein sequence ID" value="CAE6524974.1"/>
    <property type="molecule type" value="Genomic_DNA"/>
</dbReference>
<protein>
    <recommendedName>
        <fullName evidence="2">Asl1-like glycosyl hydrolase catalytic domain-containing protein</fullName>
    </recommendedName>
</protein>